<keyword evidence="1" id="KW-0732">Signal</keyword>
<dbReference type="EMBL" id="CAIX01000336">
    <property type="protein sequence ID" value="CCI10650.1"/>
    <property type="molecule type" value="Genomic_DNA"/>
</dbReference>
<name>A0A024FU48_9STRA</name>
<evidence type="ECO:0000313" key="3">
    <source>
        <dbReference type="Proteomes" id="UP000053237"/>
    </source>
</evidence>
<proteinExistence type="predicted"/>
<dbReference type="AlphaFoldDB" id="A0A024FU48"/>
<dbReference type="InParanoid" id="A0A024FU48"/>
<dbReference type="Proteomes" id="UP000053237">
    <property type="component" value="Unassembled WGS sequence"/>
</dbReference>
<evidence type="ECO:0000256" key="1">
    <source>
        <dbReference type="SAM" id="SignalP"/>
    </source>
</evidence>
<evidence type="ECO:0000313" key="2">
    <source>
        <dbReference type="EMBL" id="CCI10650.1"/>
    </source>
</evidence>
<sequence>MWGHIVLPLLVGYHKLFQASAYLISTTLPVKYKRITNCRRCLQHLIPDATFSLAKRDGSYGGTVQKDVLMLYAHIHDDIPFKYVDRSCFDKKEACFWKSLNLERRQKIRNCSI</sequence>
<keyword evidence="3" id="KW-1185">Reference proteome</keyword>
<feature type="signal peptide" evidence="1">
    <location>
        <begin position="1"/>
        <end position="21"/>
    </location>
</feature>
<gene>
    <name evidence="2" type="ORF">BN9_111470</name>
</gene>
<comment type="caution">
    <text evidence="2">The sequence shown here is derived from an EMBL/GenBank/DDBJ whole genome shotgun (WGS) entry which is preliminary data.</text>
</comment>
<reference evidence="2 3" key="1">
    <citation type="submission" date="2012-05" db="EMBL/GenBank/DDBJ databases">
        <title>Recombination and specialization in a pathogen metapopulation.</title>
        <authorList>
            <person name="Gardiner A."/>
            <person name="Kemen E."/>
            <person name="Schultz-Larsen T."/>
            <person name="MacLean D."/>
            <person name="Van Oosterhout C."/>
            <person name="Jones J.D.G."/>
        </authorList>
    </citation>
    <scope>NUCLEOTIDE SEQUENCE [LARGE SCALE GENOMIC DNA]</scope>
    <source>
        <strain evidence="2 3">Ac Nc2</strain>
    </source>
</reference>
<protein>
    <submittedName>
        <fullName evidence="2">Uncharacterized protein</fullName>
    </submittedName>
</protein>
<feature type="chain" id="PRO_5001529093" evidence="1">
    <location>
        <begin position="22"/>
        <end position="113"/>
    </location>
</feature>
<organism evidence="2 3">
    <name type="scientific">Albugo candida</name>
    <dbReference type="NCBI Taxonomy" id="65357"/>
    <lineage>
        <taxon>Eukaryota</taxon>
        <taxon>Sar</taxon>
        <taxon>Stramenopiles</taxon>
        <taxon>Oomycota</taxon>
        <taxon>Peronosporomycetes</taxon>
        <taxon>Albuginales</taxon>
        <taxon>Albuginaceae</taxon>
        <taxon>Albugo</taxon>
    </lineage>
</organism>
<accession>A0A024FU48</accession>